<dbReference type="SMART" id="SM01012">
    <property type="entry name" value="ANTAR"/>
    <property type="match status" value="1"/>
</dbReference>
<protein>
    <submittedName>
        <fullName evidence="2">Two-component response regulator, AmiR/NasT family, consists of REC and RNA-binding antiterminator (ANTAR) domains</fullName>
    </submittedName>
</protein>
<dbReference type="InterPro" id="IPR036388">
    <property type="entry name" value="WH-like_DNA-bd_sf"/>
</dbReference>
<dbReference type="GO" id="GO:0003723">
    <property type="term" value="F:RNA binding"/>
    <property type="evidence" value="ECO:0007669"/>
    <property type="project" value="InterPro"/>
</dbReference>
<organism evidence="2 3">
    <name type="scientific">Celeribacter neptunius</name>
    <dbReference type="NCBI Taxonomy" id="588602"/>
    <lineage>
        <taxon>Bacteria</taxon>
        <taxon>Pseudomonadati</taxon>
        <taxon>Pseudomonadota</taxon>
        <taxon>Alphaproteobacteria</taxon>
        <taxon>Rhodobacterales</taxon>
        <taxon>Roseobacteraceae</taxon>
        <taxon>Celeribacter</taxon>
    </lineage>
</organism>
<dbReference type="Gene3D" id="3.40.50.2300">
    <property type="match status" value="1"/>
</dbReference>
<dbReference type="STRING" id="588602.SAMN04487991_0711"/>
<dbReference type="AlphaFoldDB" id="A0A1I3KJG7"/>
<gene>
    <name evidence="2" type="ORF">SAMN04487991_0711</name>
</gene>
<reference evidence="3" key="1">
    <citation type="submission" date="2016-10" db="EMBL/GenBank/DDBJ databases">
        <authorList>
            <person name="Varghese N."/>
            <person name="Submissions S."/>
        </authorList>
    </citation>
    <scope>NUCLEOTIDE SEQUENCE [LARGE SCALE GENOMIC DNA]</scope>
    <source>
        <strain evidence="3">DSM 26471</strain>
    </source>
</reference>
<dbReference type="EMBL" id="FORH01000001">
    <property type="protein sequence ID" value="SFI72597.1"/>
    <property type="molecule type" value="Genomic_DNA"/>
</dbReference>
<dbReference type="OrthoDB" id="6159164at2"/>
<dbReference type="PROSITE" id="PS50921">
    <property type="entry name" value="ANTAR"/>
    <property type="match status" value="1"/>
</dbReference>
<accession>A0A1I3KJG7</accession>
<dbReference type="InterPro" id="IPR005561">
    <property type="entry name" value="ANTAR"/>
</dbReference>
<name>A0A1I3KJG7_9RHOB</name>
<proteinExistence type="predicted"/>
<dbReference type="Gene3D" id="1.10.10.10">
    <property type="entry name" value="Winged helix-like DNA-binding domain superfamily/Winged helix DNA-binding domain"/>
    <property type="match status" value="1"/>
</dbReference>
<keyword evidence="3" id="KW-1185">Reference proteome</keyword>
<sequence length="219" mass="24366">MRTPRVTQNFRDRTAVILTPGGRSLDALETTLRRLGLTPEPRPLTVPQQGLELPENLLPEQHIVLIDGDLSLPPVWPESYGLADAMAPCPTIGLVGIEAPSRLKALFQLGALSLLPKPIHSGSVYSALFLAVNEFSRMNGLQGKLDDLTERRRKRIHVIRAVAALMRQQGLTEDAAYDVLRKDSMRARVSIEDHCEILMRARPEGDAGRQLSHKRCQTR</sequence>
<dbReference type="RefSeq" id="WP_090057371.1">
    <property type="nucleotide sequence ID" value="NZ_FORH01000001.1"/>
</dbReference>
<dbReference type="SUPFAM" id="SSF52172">
    <property type="entry name" value="CheY-like"/>
    <property type="match status" value="1"/>
</dbReference>
<feature type="domain" description="ANTAR" evidence="1">
    <location>
        <begin position="138"/>
        <end position="199"/>
    </location>
</feature>
<dbReference type="Proteomes" id="UP000199630">
    <property type="component" value="Unassembled WGS sequence"/>
</dbReference>
<evidence type="ECO:0000313" key="2">
    <source>
        <dbReference type="EMBL" id="SFI72597.1"/>
    </source>
</evidence>
<dbReference type="Pfam" id="PF03861">
    <property type="entry name" value="ANTAR"/>
    <property type="match status" value="1"/>
</dbReference>
<dbReference type="InterPro" id="IPR011006">
    <property type="entry name" value="CheY-like_superfamily"/>
</dbReference>
<evidence type="ECO:0000259" key="1">
    <source>
        <dbReference type="PROSITE" id="PS50921"/>
    </source>
</evidence>
<evidence type="ECO:0000313" key="3">
    <source>
        <dbReference type="Proteomes" id="UP000199630"/>
    </source>
</evidence>